<name>A0ABV9U4U3_9ACTN</name>
<feature type="domain" description="DUF3887" evidence="1">
    <location>
        <begin position="89"/>
        <end position="174"/>
    </location>
</feature>
<evidence type="ECO:0000259" key="1">
    <source>
        <dbReference type="Pfam" id="PF13026"/>
    </source>
</evidence>
<reference evidence="3" key="1">
    <citation type="journal article" date="2019" name="Int. J. Syst. Evol. Microbiol.">
        <title>The Global Catalogue of Microorganisms (GCM) 10K type strain sequencing project: providing services to taxonomists for standard genome sequencing and annotation.</title>
        <authorList>
            <consortium name="The Broad Institute Genomics Platform"/>
            <consortium name="The Broad Institute Genome Sequencing Center for Infectious Disease"/>
            <person name="Wu L."/>
            <person name="Ma J."/>
        </authorList>
    </citation>
    <scope>NUCLEOTIDE SEQUENCE [LARGE SCALE GENOMIC DNA]</scope>
    <source>
        <strain evidence="3">KLKA75</strain>
    </source>
</reference>
<dbReference type="InterPro" id="IPR024981">
    <property type="entry name" value="DUF3887"/>
</dbReference>
<proteinExistence type="predicted"/>
<organism evidence="2 3">
    <name type="scientific">Actinomadura gamaensis</name>
    <dbReference type="NCBI Taxonomy" id="1763541"/>
    <lineage>
        <taxon>Bacteria</taxon>
        <taxon>Bacillati</taxon>
        <taxon>Actinomycetota</taxon>
        <taxon>Actinomycetes</taxon>
        <taxon>Streptosporangiales</taxon>
        <taxon>Thermomonosporaceae</taxon>
        <taxon>Actinomadura</taxon>
    </lineage>
</organism>
<dbReference type="Pfam" id="PF13026">
    <property type="entry name" value="DUF3887"/>
    <property type="match status" value="1"/>
</dbReference>
<gene>
    <name evidence="2" type="ORF">ACFPCY_23810</name>
</gene>
<keyword evidence="3" id="KW-1185">Reference proteome</keyword>
<evidence type="ECO:0000313" key="3">
    <source>
        <dbReference type="Proteomes" id="UP001595872"/>
    </source>
</evidence>
<dbReference type="EMBL" id="JBHSIT010000007">
    <property type="protein sequence ID" value="MFC4910360.1"/>
    <property type="molecule type" value="Genomic_DNA"/>
</dbReference>
<accession>A0ABV9U4U3</accession>
<dbReference type="Proteomes" id="UP001595872">
    <property type="component" value="Unassembled WGS sequence"/>
</dbReference>
<evidence type="ECO:0000313" key="2">
    <source>
        <dbReference type="EMBL" id="MFC4910360.1"/>
    </source>
</evidence>
<dbReference type="RefSeq" id="WP_378258652.1">
    <property type="nucleotide sequence ID" value="NZ_JBHSIT010000007.1"/>
</dbReference>
<comment type="caution">
    <text evidence="2">The sequence shown here is derived from an EMBL/GenBank/DDBJ whole genome shotgun (WGS) entry which is preliminary data.</text>
</comment>
<sequence length="183" mass="19497">MPETPGAAGDALARVAAAAEAVRRADDHLRAAVEAARISGRTWQEIGDALGITRQAAFQRFGRPIDPRTGTPMSTNVLPQAADLAVALLAELAAGDWEAASRDFDDAMRSSVTPDRLASVWARVIGTVGAYERMDRPVVHQAGDHTVVDVPMFFEAGDVTGRVAYDRDGKVAGLYVTPAEVKR</sequence>
<protein>
    <submittedName>
        <fullName evidence="2">DUF3887 domain-containing protein</fullName>
    </submittedName>
</protein>
<dbReference type="Gene3D" id="3.10.450.590">
    <property type="match status" value="1"/>
</dbReference>